<name>A0A0B1SBG0_OESDE</name>
<dbReference type="Proteomes" id="UP000053660">
    <property type="component" value="Unassembled WGS sequence"/>
</dbReference>
<dbReference type="AlphaFoldDB" id="A0A0B1SBG0"/>
<feature type="non-terminal residue" evidence="2">
    <location>
        <position position="218"/>
    </location>
</feature>
<protein>
    <submittedName>
        <fullName evidence="2">Uncharacterized protein</fullName>
    </submittedName>
</protein>
<keyword evidence="1" id="KW-0472">Membrane</keyword>
<keyword evidence="1" id="KW-0812">Transmembrane</keyword>
<keyword evidence="1" id="KW-1133">Transmembrane helix</keyword>
<accession>A0A0B1SBG0</accession>
<evidence type="ECO:0000313" key="2">
    <source>
        <dbReference type="EMBL" id="KHJ82254.1"/>
    </source>
</evidence>
<reference evidence="2 3" key="1">
    <citation type="submission" date="2014-03" db="EMBL/GenBank/DDBJ databases">
        <title>Draft genome of the hookworm Oesophagostomum dentatum.</title>
        <authorList>
            <person name="Mitreva M."/>
        </authorList>
    </citation>
    <scope>NUCLEOTIDE SEQUENCE [LARGE SCALE GENOMIC DNA]</scope>
    <source>
        <strain evidence="2 3">OD-Hann</strain>
    </source>
</reference>
<gene>
    <name evidence="2" type="ORF">OESDEN_18054</name>
</gene>
<feature type="transmembrane region" description="Helical" evidence="1">
    <location>
        <begin position="51"/>
        <end position="80"/>
    </location>
</feature>
<keyword evidence="3" id="KW-1185">Reference proteome</keyword>
<evidence type="ECO:0000256" key="1">
    <source>
        <dbReference type="SAM" id="Phobius"/>
    </source>
</evidence>
<dbReference type="OrthoDB" id="5867225at2759"/>
<proteinExistence type="predicted"/>
<evidence type="ECO:0000313" key="3">
    <source>
        <dbReference type="Proteomes" id="UP000053660"/>
    </source>
</evidence>
<feature type="transmembrane region" description="Helical" evidence="1">
    <location>
        <begin position="147"/>
        <end position="170"/>
    </location>
</feature>
<feature type="non-terminal residue" evidence="2">
    <location>
        <position position="1"/>
    </location>
</feature>
<dbReference type="EMBL" id="KN580926">
    <property type="protein sequence ID" value="KHJ82254.1"/>
    <property type="molecule type" value="Genomic_DNA"/>
</dbReference>
<organism evidence="2 3">
    <name type="scientific">Oesophagostomum dentatum</name>
    <name type="common">Nodular worm</name>
    <dbReference type="NCBI Taxonomy" id="61180"/>
    <lineage>
        <taxon>Eukaryota</taxon>
        <taxon>Metazoa</taxon>
        <taxon>Ecdysozoa</taxon>
        <taxon>Nematoda</taxon>
        <taxon>Chromadorea</taxon>
        <taxon>Rhabditida</taxon>
        <taxon>Rhabditina</taxon>
        <taxon>Rhabditomorpha</taxon>
        <taxon>Strongyloidea</taxon>
        <taxon>Strongylidae</taxon>
        <taxon>Oesophagostomum</taxon>
    </lineage>
</organism>
<sequence length="218" mass="23948">LGTFFQVDVNLGKSEDEVKLIDGKEESVKKPKVEDTASITSIDKALGSDKLILIIAGLCALSWLARHDAALLLILVPFIFACFLKLGSNSGIFDSAHGALSSLWNRIYPHVKKVVDITVAGPLRQFVKVLFTSDQMLVTSLHEQMNVLSSIVVMLLLAISAVSALIFVGFQLHNETVHIAQLASNVINSHPNWLGAAMNYTEDKLEDHHIDIDNYVEQ</sequence>